<dbReference type="InterPro" id="IPR002121">
    <property type="entry name" value="HRDC_dom"/>
</dbReference>
<dbReference type="AlphaFoldDB" id="A0A0F3IS03"/>
<comment type="caution">
    <text evidence="3">The sequence shown here is derived from an EMBL/GenBank/DDBJ whole genome shotgun (WGS) entry which is preliminary data.</text>
</comment>
<evidence type="ECO:0000313" key="3">
    <source>
        <dbReference type="EMBL" id="KJV08364.1"/>
    </source>
</evidence>
<gene>
    <name evidence="3" type="ORF">VZ95_18275</name>
</gene>
<dbReference type="InterPro" id="IPR044876">
    <property type="entry name" value="HRDC_dom_sf"/>
</dbReference>
<evidence type="ECO:0000259" key="2">
    <source>
        <dbReference type="PROSITE" id="PS50967"/>
    </source>
</evidence>
<dbReference type="Proteomes" id="UP000033774">
    <property type="component" value="Unassembled WGS sequence"/>
</dbReference>
<evidence type="ECO:0000313" key="4">
    <source>
        <dbReference type="Proteomes" id="UP000033774"/>
    </source>
</evidence>
<proteinExistence type="predicted"/>
<feature type="domain" description="HRDC" evidence="2">
    <location>
        <begin position="55"/>
        <end position="129"/>
    </location>
</feature>
<dbReference type="PROSITE" id="PS50967">
    <property type="entry name" value="HRDC"/>
    <property type="match status" value="1"/>
</dbReference>
<feature type="non-terminal residue" evidence="3">
    <location>
        <position position="1"/>
    </location>
</feature>
<protein>
    <recommendedName>
        <fullName evidence="2">HRDC domain-containing protein</fullName>
    </recommendedName>
</protein>
<dbReference type="SMART" id="SM00341">
    <property type="entry name" value="HRDC"/>
    <property type="match status" value="1"/>
</dbReference>
<name>A0A0F3IS03_9PROT</name>
<accession>A0A0F3IS03</accession>
<dbReference type="EMBL" id="LAJY01000616">
    <property type="protein sequence ID" value="KJV08364.1"/>
    <property type="molecule type" value="Genomic_DNA"/>
</dbReference>
<feature type="compositionally biased region" description="Low complexity" evidence="1">
    <location>
        <begin position="36"/>
        <end position="56"/>
    </location>
</feature>
<dbReference type="SUPFAM" id="SSF47819">
    <property type="entry name" value="HRDC-like"/>
    <property type="match status" value="1"/>
</dbReference>
<sequence>TADPEAYGGLCLTDAARPVLIDGQPLRLRRDPMAAPTRSSGSSSTPRDRSTPSLSTAEQSLFQQLRGWRLDLAREHKLPPYVILTDATLYDIVRLLPASLEQLARIPGIGRSKLERYGEAILEQLDRAR</sequence>
<dbReference type="RefSeq" id="WP_045777132.1">
    <property type="nucleotide sequence ID" value="NZ_LAJY01000616.1"/>
</dbReference>
<keyword evidence="4" id="KW-1185">Reference proteome</keyword>
<organism evidence="3 4">
    <name type="scientific">Elstera litoralis</name>
    <dbReference type="NCBI Taxonomy" id="552518"/>
    <lineage>
        <taxon>Bacteria</taxon>
        <taxon>Pseudomonadati</taxon>
        <taxon>Pseudomonadota</taxon>
        <taxon>Alphaproteobacteria</taxon>
        <taxon>Rhodospirillales</taxon>
        <taxon>Rhodospirillaceae</taxon>
        <taxon>Elstera</taxon>
    </lineage>
</organism>
<feature type="region of interest" description="Disordered" evidence="1">
    <location>
        <begin position="23"/>
        <end position="58"/>
    </location>
</feature>
<dbReference type="GO" id="GO:0000166">
    <property type="term" value="F:nucleotide binding"/>
    <property type="evidence" value="ECO:0007669"/>
    <property type="project" value="InterPro"/>
</dbReference>
<dbReference type="Pfam" id="PF00570">
    <property type="entry name" value="HRDC"/>
    <property type="match status" value="1"/>
</dbReference>
<reference evidence="3 4" key="1">
    <citation type="submission" date="2015-03" db="EMBL/GenBank/DDBJ databases">
        <title>Draft genome sequence of Elstera litoralis.</title>
        <authorList>
            <person name="Rahalkar M.C."/>
            <person name="Dhakephalkar P.K."/>
            <person name="Pore S.D."/>
            <person name="Arora P."/>
            <person name="Kapse N.G."/>
            <person name="Pandit P.S."/>
        </authorList>
    </citation>
    <scope>NUCLEOTIDE SEQUENCE [LARGE SCALE GENOMIC DNA]</scope>
    <source>
        <strain evidence="3 4">Dia-1</strain>
    </source>
</reference>
<dbReference type="Gene3D" id="1.10.150.80">
    <property type="entry name" value="HRDC domain"/>
    <property type="match status" value="1"/>
</dbReference>
<dbReference type="InterPro" id="IPR010997">
    <property type="entry name" value="HRDC-like_sf"/>
</dbReference>
<dbReference type="GO" id="GO:0003676">
    <property type="term" value="F:nucleic acid binding"/>
    <property type="evidence" value="ECO:0007669"/>
    <property type="project" value="InterPro"/>
</dbReference>
<evidence type="ECO:0000256" key="1">
    <source>
        <dbReference type="SAM" id="MobiDB-lite"/>
    </source>
</evidence>